<evidence type="ECO:0000313" key="9">
    <source>
        <dbReference type="EMBL" id="BAO82491.1"/>
    </source>
</evidence>
<dbReference type="InterPro" id="IPR018035">
    <property type="entry name" value="Flagellar_FliH/T3SS_HrpE"/>
</dbReference>
<proteinExistence type="inferred from homology"/>
<dbReference type="GO" id="GO:0005829">
    <property type="term" value="C:cytosol"/>
    <property type="evidence" value="ECO:0007669"/>
    <property type="project" value="TreeGrafter"/>
</dbReference>
<accession>A0A060NJJ8</accession>
<evidence type="ECO:0000256" key="7">
    <source>
        <dbReference type="ARBA" id="ARBA00023225"/>
    </source>
</evidence>
<dbReference type="InterPro" id="IPR051472">
    <property type="entry name" value="T3SS_Stator/FliH"/>
</dbReference>
<evidence type="ECO:0000256" key="3">
    <source>
        <dbReference type="ARBA" id="ARBA00016507"/>
    </source>
</evidence>
<evidence type="ECO:0000256" key="5">
    <source>
        <dbReference type="ARBA" id="ARBA00022795"/>
    </source>
</evidence>
<keyword evidence="9" id="KW-0969">Cilium</keyword>
<dbReference type="Proteomes" id="UP000066014">
    <property type="component" value="Chromosome"/>
</dbReference>
<evidence type="ECO:0000256" key="4">
    <source>
        <dbReference type="ARBA" id="ARBA00022448"/>
    </source>
</evidence>
<reference evidence="9 10" key="1">
    <citation type="journal article" date="2014" name="Nat. Commun.">
        <title>Physiological and genomic features of highly alkaliphilic hydrogen-utilizing Betaproteobacteria from a continental serpentinizing site.</title>
        <authorList>
            <person name="Suzuki S."/>
            <person name="Kuenen J.G."/>
            <person name="Schipper K."/>
            <person name="van der Velde S."/>
            <person name="Ishii S."/>
            <person name="Wu A."/>
            <person name="Sorokin D.Y."/>
            <person name="Tenney A."/>
            <person name="Meng X.Y."/>
            <person name="Morrill P.L."/>
            <person name="Kamagata Y."/>
            <person name="Muyzer G."/>
            <person name="Nealson K.H."/>
        </authorList>
    </citation>
    <scope>NUCLEOTIDE SEQUENCE [LARGE SCALE GENOMIC DNA]</scope>
    <source>
        <strain evidence="9 10">B1</strain>
    </source>
</reference>
<evidence type="ECO:0000256" key="2">
    <source>
        <dbReference type="ARBA" id="ARBA00006602"/>
    </source>
</evidence>
<dbReference type="OrthoDB" id="5296952at2"/>
<gene>
    <name evidence="9" type="ORF">SMCB_0263</name>
</gene>
<comment type="function">
    <text evidence="1">Needed for flagellar regrowth and assembly.</text>
</comment>
<sequence length="238" mass="25937">MPSSSRASHYQRFIPKEEVQEVEAVLFGAIGDGTPGRETQATDAEQVLDVQQALALRQQAWDEGYEAGLLAGAERTRTELQQQTLQVQREQVQRIDAMLRQAQAGFDLLEQALAEQVLQLACALARQVVRCELSTPLPPLRSVVQEALALLIDDGRPATLRLHPLDAALLADQATLEAHGMALQTPVQVHPDPTLSPGDCVVESAHGGVDARLEKRWQRALANLGLEQPWQPGGQADV</sequence>
<keyword evidence="5" id="KW-1005">Bacterial flagellum biogenesis</keyword>
<protein>
    <recommendedName>
        <fullName evidence="3">Flagellar assembly protein FliH</fullName>
    </recommendedName>
</protein>
<dbReference type="GO" id="GO:0015031">
    <property type="term" value="P:protein transport"/>
    <property type="evidence" value="ECO:0007669"/>
    <property type="project" value="UniProtKB-KW"/>
</dbReference>
<dbReference type="GO" id="GO:0044781">
    <property type="term" value="P:bacterial-type flagellum organization"/>
    <property type="evidence" value="ECO:0007669"/>
    <property type="project" value="UniProtKB-KW"/>
</dbReference>
<keyword evidence="9" id="KW-0966">Cell projection</keyword>
<dbReference type="STRING" id="1458426.SMCB_0263"/>
<evidence type="ECO:0000256" key="6">
    <source>
        <dbReference type="ARBA" id="ARBA00022927"/>
    </source>
</evidence>
<keyword evidence="4" id="KW-0813">Transport</keyword>
<dbReference type="KEGG" id="cbab:SMCB_0263"/>
<evidence type="ECO:0000259" key="8">
    <source>
        <dbReference type="Pfam" id="PF02108"/>
    </source>
</evidence>
<dbReference type="RefSeq" id="WP_045534498.1">
    <property type="nucleotide sequence ID" value="NZ_AP014569.1"/>
</dbReference>
<keyword evidence="10" id="KW-1185">Reference proteome</keyword>
<keyword evidence="6" id="KW-0653">Protein transport</keyword>
<feature type="domain" description="Flagellar assembly protein FliH/Type III secretion system HrpE" evidence="8">
    <location>
        <begin position="90"/>
        <end position="219"/>
    </location>
</feature>
<name>A0A060NJJ8_9BURK</name>
<dbReference type="PANTHER" id="PTHR34982:SF1">
    <property type="entry name" value="FLAGELLAR ASSEMBLY PROTEIN FLIH"/>
    <property type="match status" value="1"/>
</dbReference>
<dbReference type="PANTHER" id="PTHR34982">
    <property type="entry name" value="YOP PROTEINS TRANSLOCATION PROTEIN L"/>
    <property type="match status" value="1"/>
</dbReference>
<dbReference type="EMBL" id="AP014569">
    <property type="protein sequence ID" value="BAO82491.1"/>
    <property type="molecule type" value="Genomic_DNA"/>
</dbReference>
<keyword evidence="7" id="KW-1006">Bacterial flagellum protein export</keyword>
<comment type="similarity">
    <text evidence="2">Belongs to the FliH family.</text>
</comment>
<keyword evidence="9" id="KW-0282">Flagellum</keyword>
<dbReference type="HOGENOM" id="CLU_062625_4_1_4"/>
<dbReference type="Pfam" id="PF02108">
    <property type="entry name" value="FliH"/>
    <property type="match status" value="1"/>
</dbReference>
<dbReference type="AlphaFoldDB" id="A0A060NJJ8"/>
<evidence type="ECO:0000313" key="10">
    <source>
        <dbReference type="Proteomes" id="UP000066014"/>
    </source>
</evidence>
<evidence type="ECO:0000256" key="1">
    <source>
        <dbReference type="ARBA" id="ARBA00003041"/>
    </source>
</evidence>
<organism evidence="9 10">
    <name type="scientific">Serpentinimonas maccroryi</name>
    <dbReference type="NCBI Taxonomy" id="1458426"/>
    <lineage>
        <taxon>Bacteria</taxon>
        <taxon>Pseudomonadati</taxon>
        <taxon>Pseudomonadota</taxon>
        <taxon>Betaproteobacteria</taxon>
        <taxon>Burkholderiales</taxon>
        <taxon>Comamonadaceae</taxon>
        <taxon>Serpentinimonas</taxon>
    </lineage>
</organism>